<dbReference type="InterPro" id="IPR045644">
    <property type="entry name" value="DUF6404"/>
</dbReference>
<sequence length="65" mass="7562">MQGVIKFVKGWLIFSLLWGIFMWFVSWQAQGKEIGMVIVMSLYAGLIYQALMTMVARYKARRAQV</sequence>
<dbReference type="RefSeq" id="WP_008108184.1">
    <property type="nucleotide sequence ID" value="NZ_FOSD01000001.1"/>
</dbReference>
<reference evidence="1 2" key="1">
    <citation type="submission" date="2016-10" db="EMBL/GenBank/DDBJ databases">
        <authorList>
            <person name="Varghese N."/>
            <person name="Submissions S."/>
        </authorList>
    </citation>
    <scope>NUCLEOTIDE SEQUENCE [LARGE SCALE GENOMIC DNA]</scope>
    <source>
        <strain evidence="1 2">YR512</strain>
    </source>
</reference>
<keyword evidence="2" id="KW-1185">Reference proteome</keyword>
<proteinExistence type="predicted"/>
<protein>
    <submittedName>
        <fullName evidence="1">Uncharacterized protein</fullName>
    </submittedName>
</protein>
<dbReference type="EMBL" id="FOSD01000001">
    <property type="protein sequence ID" value="SFJ39446.1"/>
    <property type="molecule type" value="Genomic_DNA"/>
</dbReference>
<accession>A0A1I3R2H7</accession>
<organism evidence="1 2">
    <name type="scientific">Candidatus Pantoea symbiotica</name>
    <dbReference type="NCBI Taxonomy" id="1884370"/>
    <lineage>
        <taxon>Bacteria</taxon>
        <taxon>Pseudomonadati</taxon>
        <taxon>Pseudomonadota</taxon>
        <taxon>Gammaproteobacteria</taxon>
        <taxon>Enterobacterales</taxon>
        <taxon>Erwiniaceae</taxon>
        <taxon>Pantoea</taxon>
    </lineage>
</organism>
<evidence type="ECO:0000313" key="1">
    <source>
        <dbReference type="EMBL" id="SFJ39446.1"/>
    </source>
</evidence>
<evidence type="ECO:0000313" key="2">
    <source>
        <dbReference type="Proteomes" id="UP000198841"/>
    </source>
</evidence>
<dbReference type="Proteomes" id="UP000198841">
    <property type="component" value="Unassembled WGS sequence"/>
</dbReference>
<comment type="caution">
    <text evidence="1">The sequence shown here is derived from an EMBL/GenBank/DDBJ whole genome shotgun (WGS) entry which is preliminary data.</text>
</comment>
<dbReference type="Pfam" id="PF19942">
    <property type="entry name" value="DUF6404"/>
    <property type="match status" value="1"/>
</dbReference>
<name>A0A1I3R2H7_9GAMM</name>
<gene>
    <name evidence="1" type="ORF">SAMN05518863_101340</name>
</gene>